<comment type="subcellular location">
    <subcellularLocation>
        <location evidence="2">Cell membrane</location>
        <topology evidence="2">Multi-pass membrane protein</topology>
    </subcellularLocation>
</comment>
<dbReference type="PRINTS" id="PR00344">
    <property type="entry name" value="BCTRLSENSOR"/>
</dbReference>
<dbReference type="InterPro" id="IPR050980">
    <property type="entry name" value="2C_sensor_his_kinase"/>
</dbReference>
<comment type="caution">
    <text evidence="13">The sequence shown here is derived from an EMBL/GenBank/DDBJ whole genome shotgun (WGS) entry which is preliminary data.</text>
</comment>
<keyword evidence="9" id="KW-0067">ATP-binding</keyword>
<protein>
    <recommendedName>
        <fullName evidence="3">histidine kinase</fullName>
        <ecNumber evidence="3">2.7.13.3</ecNumber>
    </recommendedName>
</protein>
<accession>A0A855X607</accession>
<evidence type="ECO:0000256" key="6">
    <source>
        <dbReference type="ARBA" id="ARBA00022679"/>
    </source>
</evidence>
<evidence type="ECO:0000256" key="2">
    <source>
        <dbReference type="ARBA" id="ARBA00004651"/>
    </source>
</evidence>
<evidence type="ECO:0000259" key="11">
    <source>
        <dbReference type="PROSITE" id="PS50109"/>
    </source>
</evidence>
<dbReference type="PANTHER" id="PTHR44936:SF10">
    <property type="entry name" value="SENSOR PROTEIN RSTB"/>
    <property type="match status" value="1"/>
</dbReference>
<dbReference type="InterPro" id="IPR003661">
    <property type="entry name" value="HisK_dim/P_dom"/>
</dbReference>
<sequence length="547" mass="59786">MSFAAKIRLYLIAVAILPPLAVMGVIYFHSAQKAEELDRENANREVQKYLQFRQSYGEEVKSTVAAVAVQPAFTRALLMLNSGKPGQIDLSNDSAWLDFLELVNSSGVVLASAHRPAMIGDSISLPPERESNDSPRTFETLELDRSGSHPALAVLAPVGNNIYVYAGNYYDSSYLTAARTASSADLNIRLYDQNRYADYLNSQMESGVLYLIDDQYQALVGGGVGTGFYMTATLRSGTQRPVFRSLIIVTGLVAAGSVLLAILIGFYVSHRTKREFDNLLAATARVAAGDLSTPVMAYEEKEFAHLAEAFSDMIVKLRSAQASLAVSQKIAAWQVMGRKVAHEVKNPLTPITICADDLRRSYLEKLPEFDKTLERNTAVIKSEVQRVTKLLDQFVAFARMTPPVKREVSLAGLMTDLEALYPTERASGRLKLANECGDTGYRIDPEQIKQLLVNLIKNGFESSESTMVDVKAQERDGNLVLSVLDTGPGFSPEKLARGFEPYLSSKKDGSGLGLVICQRIAVDHGGNIELFNRPEGGAGVRVTLPAN</sequence>
<dbReference type="Gene3D" id="6.10.340.10">
    <property type="match status" value="1"/>
</dbReference>
<dbReference type="EC" id="2.7.13.3" evidence="3"/>
<evidence type="ECO:0000256" key="5">
    <source>
        <dbReference type="ARBA" id="ARBA00022553"/>
    </source>
</evidence>
<dbReference type="InterPro" id="IPR004358">
    <property type="entry name" value="Sig_transdc_His_kin-like_C"/>
</dbReference>
<feature type="domain" description="HAMP" evidence="12">
    <location>
        <begin position="270"/>
        <end position="322"/>
    </location>
</feature>
<evidence type="ECO:0000256" key="7">
    <source>
        <dbReference type="ARBA" id="ARBA00022741"/>
    </source>
</evidence>
<dbReference type="Gene3D" id="1.10.287.130">
    <property type="match status" value="1"/>
</dbReference>
<feature type="transmembrane region" description="Helical" evidence="10">
    <location>
        <begin position="7"/>
        <end position="28"/>
    </location>
</feature>
<evidence type="ECO:0000256" key="3">
    <source>
        <dbReference type="ARBA" id="ARBA00012438"/>
    </source>
</evidence>
<dbReference type="GO" id="GO:0005886">
    <property type="term" value="C:plasma membrane"/>
    <property type="evidence" value="ECO:0007669"/>
    <property type="project" value="UniProtKB-SubCell"/>
</dbReference>
<dbReference type="InterPro" id="IPR036097">
    <property type="entry name" value="HisK_dim/P_sf"/>
</dbReference>
<dbReference type="PANTHER" id="PTHR44936">
    <property type="entry name" value="SENSOR PROTEIN CREC"/>
    <property type="match status" value="1"/>
</dbReference>
<dbReference type="EMBL" id="PQAP01000120">
    <property type="protein sequence ID" value="PWB71247.1"/>
    <property type="molecule type" value="Genomic_DNA"/>
</dbReference>
<dbReference type="SMART" id="SM00388">
    <property type="entry name" value="HisKA"/>
    <property type="match status" value="1"/>
</dbReference>
<proteinExistence type="predicted"/>
<dbReference type="SMART" id="SM00304">
    <property type="entry name" value="HAMP"/>
    <property type="match status" value="1"/>
</dbReference>
<reference evidence="13 14" key="1">
    <citation type="journal article" date="2018" name="ISME J.">
        <title>A methanotrophic archaeon couples anaerobic oxidation of methane to Fe(III) reduction.</title>
        <authorList>
            <person name="Cai C."/>
            <person name="Leu A.O."/>
            <person name="Xie G.J."/>
            <person name="Guo J."/>
            <person name="Feng Y."/>
            <person name="Zhao J.X."/>
            <person name="Tyson G.W."/>
            <person name="Yuan Z."/>
            <person name="Hu S."/>
        </authorList>
    </citation>
    <scope>NUCLEOTIDE SEQUENCE [LARGE SCALE GENOMIC DNA]</scope>
    <source>
        <strain evidence="13">FeB_12</strain>
    </source>
</reference>
<dbReference type="CDD" id="cd00082">
    <property type="entry name" value="HisKA"/>
    <property type="match status" value="1"/>
</dbReference>
<keyword evidence="5" id="KW-0597">Phosphoprotein</keyword>
<dbReference type="SUPFAM" id="SSF55874">
    <property type="entry name" value="ATPase domain of HSP90 chaperone/DNA topoisomerase II/histidine kinase"/>
    <property type="match status" value="1"/>
</dbReference>
<keyword evidence="8" id="KW-0418">Kinase</keyword>
<dbReference type="Pfam" id="PF02518">
    <property type="entry name" value="HATPase_c"/>
    <property type="match status" value="1"/>
</dbReference>
<dbReference type="Proteomes" id="UP000250918">
    <property type="component" value="Unassembled WGS sequence"/>
</dbReference>
<dbReference type="InterPro" id="IPR005467">
    <property type="entry name" value="His_kinase_dom"/>
</dbReference>
<comment type="catalytic activity">
    <reaction evidence="1">
        <text>ATP + protein L-histidine = ADP + protein N-phospho-L-histidine.</text>
        <dbReference type="EC" id="2.7.13.3"/>
    </reaction>
</comment>
<evidence type="ECO:0000256" key="1">
    <source>
        <dbReference type="ARBA" id="ARBA00000085"/>
    </source>
</evidence>
<evidence type="ECO:0000256" key="4">
    <source>
        <dbReference type="ARBA" id="ARBA00022475"/>
    </source>
</evidence>
<evidence type="ECO:0000256" key="8">
    <source>
        <dbReference type="ARBA" id="ARBA00022777"/>
    </source>
</evidence>
<dbReference type="AlphaFoldDB" id="A0A855X607"/>
<feature type="transmembrane region" description="Helical" evidence="10">
    <location>
        <begin position="246"/>
        <end position="268"/>
    </location>
</feature>
<evidence type="ECO:0000313" key="13">
    <source>
        <dbReference type="EMBL" id="PWB71247.1"/>
    </source>
</evidence>
<keyword evidence="10" id="KW-0472">Membrane</keyword>
<dbReference type="PROSITE" id="PS50885">
    <property type="entry name" value="HAMP"/>
    <property type="match status" value="1"/>
</dbReference>
<name>A0A855X607_9BACT</name>
<keyword evidence="10" id="KW-1133">Transmembrane helix</keyword>
<feature type="domain" description="Histidine kinase" evidence="11">
    <location>
        <begin position="339"/>
        <end position="547"/>
    </location>
</feature>
<keyword evidence="7" id="KW-0547">Nucleotide-binding</keyword>
<evidence type="ECO:0000259" key="12">
    <source>
        <dbReference type="PROSITE" id="PS50885"/>
    </source>
</evidence>
<keyword evidence="4" id="KW-1003">Cell membrane</keyword>
<dbReference type="InterPro" id="IPR003660">
    <property type="entry name" value="HAMP_dom"/>
</dbReference>
<organism evidence="13 14">
    <name type="scientific">candidate division GN15 bacterium</name>
    <dbReference type="NCBI Taxonomy" id="2072418"/>
    <lineage>
        <taxon>Bacteria</taxon>
        <taxon>candidate division GN15</taxon>
    </lineage>
</organism>
<dbReference type="PROSITE" id="PS50109">
    <property type="entry name" value="HIS_KIN"/>
    <property type="match status" value="1"/>
</dbReference>
<dbReference type="InterPro" id="IPR003594">
    <property type="entry name" value="HATPase_dom"/>
</dbReference>
<dbReference type="GO" id="GO:0000155">
    <property type="term" value="F:phosphorelay sensor kinase activity"/>
    <property type="evidence" value="ECO:0007669"/>
    <property type="project" value="InterPro"/>
</dbReference>
<evidence type="ECO:0000256" key="9">
    <source>
        <dbReference type="ARBA" id="ARBA00022840"/>
    </source>
</evidence>
<dbReference type="Gene3D" id="3.30.565.10">
    <property type="entry name" value="Histidine kinase-like ATPase, C-terminal domain"/>
    <property type="match status" value="1"/>
</dbReference>
<gene>
    <name evidence="13" type="ORF">C3F09_08085</name>
</gene>
<dbReference type="InterPro" id="IPR036890">
    <property type="entry name" value="HATPase_C_sf"/>
</dbReference>
<dbReference type="GO" id="GO:0005524">
    <property type="term" value="F:ATP binding"/>
    <property type="evidence" value="ECO:0007669"/>
    <property type="project" value="UniProtKB-KW"/>
</dbReference>
<dbReference type="SUPFAM" id="SSF47384">
    <property type="entry name" value="Homodimeric domain of signal transducing histidine kinase"/>
    <property type="match status" value="1"/>
</dbReference>
<keyword evidence="6" id="KW-0808">Transferase</keyword>
<keyword evidence="10" id="KW-0812">Transmembrane</keyword>
<evidence type="ECO:0000256" key="10">
    <source>
        <dbReference type="SAM" id="Phobius"/>
    </source>
</evidence>
<dbReference type="Pfam" id="PF00512">
    <property type="entry name" value="HisKA"/>
    <property type="match status" value="1"/>
</dbReference>
<dbReference type="CDD" id="cd06225">
    <property type="entry name" value="HAMP"/>
    <property type="match status" value="1"/>
</dbReference>
<evidence type="ECO:0000313" key="14">
    <source>
        <dbReference type="Proteomes" id="UP000250918"/>
    </source>
</evidence>
<dbReference type="SMART" id="SM00387">
    <property type="entry name" value="HATPase_c"/>
    <property type="match status" value="1"/>
</dbReference>